<keyword evidence="3" id="KW-1185">Reference proteome</keyword>
<evidence type="ECO:0000313" key="3">
    <source>
        <dbReference type="Proteomes" id="UP000001880"/>
    </source>
</evidence>
<evidence type="ECO:0000313" key="2">
    <source>
        <dbReference type="EMBL" id="ACY16254.1"/>
    </source>
</evidence>
<dbReference type="Proteomes" id="UP000001880">
    <property type="component" value="Chromosome"/>
</dbReference>
<dbReference type="HOGENOM" id="CLU_1136812_0_0_7"/>
<name>D0LYA4_HALO1</name>
<proteinExistence type="predicted"/>
<dbReference type="EMBL" id="CP001804">
    <property type="protein sequence ID" value="ACY16254.1"/>
    <property type="molecule type" value="Genomic_DNA"/>
</dbReference>
<protein>
    <recommendedName>
        <fullName evidence="4">AMIN domain-containing protein</fullName>
    </recommendedName>
</protein>
<accession>D0LYA4</accession>
<dbReference type="KEGG" id="hoh:Hoch_3754"/>
<gene>
    <name evidence="2" type="ordered locus">Hoch_3754</name>
</gene>
<sequence length="244" mass="26515">MALPGASRERRGCDRSANTLLDAARGLRAKRAPRVRVALLAALSLSLGAGAATLAHPSAAYAQSAPEGIEEIDDLDTPVQLQAGTKSGSARADDDYGGVEPGETMSRKPRRRNQLTWLGFQQRQGGAALLFVQLSSDVSYSQEVRDGTLTVKLEGARFANRNVSRRLDTRFFDTSLAQVLSKRVGKRRARRDTPARTAGIELSVTFKDPSAAREAQIEARQAEDGYHYLYLEFDPPGVRLSASQ</sequence>
<evidence type="ECO:0000256" key="1">
    <source>
        <dbReference type="SAM" id="MobiDB-lite"/>
    </source>
</evidence>
<evidence type="ECO:0008006" key="4">
    <source>
        <dbReference type="Google" id="ProtNLM"/>
    </source>
</evidence>
<organism evidence="2 3">
    <name type="scientific">Haliangium ochraceum (strain DSM 14365 / JCM 11303 / SMP-2)</name>
    <dbReference type="NCBI Taxonomy" id="502025"/>
    <lineage>
        <taxon>Bacteria</taxon>
        <taxon>Pseudomonadati</taxon>
        <taxon>Myxococcota</taxon>
        <taxon>Polyangia</taxon>
        <taxon>Haliangiales</taxon>
        <taxon>Kofleriaceae</taxon>
        <taxon>Haliangium</taxon>
    </lineage>
</organism>
<reference evidence="2 3" key="1">
    <citation type="journal article" date="2010" name="Stand. Genomic Sci.">
        <title>Complete genome sequence of Haliangium ochraceum type strain (SMP-2).</title>
        <authorList>
            <consortium name="US DOE Joint Genome Institute (JGI-PGF)"/>
            <person name="Ivanova N."/>
            <person name="Daum C."/>
            <person name="Lang E."/>
            <person name="Abt B."/>
            <person name="Kopitz M."/>
            <person name="Saunders E."/>
            <person name="Lapidus A."/>
            <person name="Lucas S."/>
            <person name="Glavina Del Rio T."/>
            <person name="Nolan M."/>
            <person name="Tice H."/>
            <person name="Copeland A."/>
            <person name="Cheng J.F."/>
            <person name="Chen F."/>
            <person name="Bruce D."/>
            <person name="Goodwin L."/>
            <person name="Pitluck S."/>
            <person name="Mavromatis K."/>
            <person name="Pati A."/>
            <person name="Mikhailova N."/>
            <person name="Chen A."/>
            <person name="Palaniappan K."/>
            <person name="Land M."/>
            <person name="Hauser L."/>
            <person name="Chang Y.J."/>
            <person name="Jeffries C.D."/>
            <person name="Detter J.C."/>
            <person name="Brettin T."/>
            <person name="Rohde M."/>
            <person name="Goker M."/>
            <person name="Bristow J."/>
            <person name="Markowitz V."/>
            <person name="Eisen J.A."/>
            <person name="Hugenholtz P."/>
            <person name="Kyrpides N.C."/>
            <person name="Klenk H.P."/>
        </authorList>
    </citation>
    <scope>NUCLEOTIDE SEQUENCE [LARGE SCALE GENOMIC DNA]</scope>
    <source>
        <strain evidence="3">DSM 14365 / CIP 107738 / JCM 11303 / AJ 13395 / SMP-2</strain>
    </source>
</reference>
<dbReference type="STRING" id="502025.Hoch_3754"/>
<dbReference type="AlphaFoldDB" id="D0LYA4"/>
<feature type="region of interest" description="Disordered" evidence="1">
    <location>
        <begin position="83"/>
        <end position="111"/>
    </location>
</feature>